<evidence type="ECO:0000256" key="3">
    <source>
        <dbReference type="ARBA" id="ARBA00022806"/>
    </source>
</evidence>
<reference evidence="8" key="1">
    <citation type="submission" date="2019-07" db="EMBL/GenBank/DDBJ databases">
        <title>Bacillus alkalisoli sp. nov. isolated from saline soil.</title>
        <authorList>
            <person name="Sun J.-Q."/>
            <person name="Xu L."/>
        </authorList>
    </citation>
    <scope>NUCLEOTIDE SEQUENCE [LARGE SCALE GENOMIC DNA]</scope>
    <source>
        <strain evidence="8">M4U3P1</strain>
    </source>
</reference>
<dbReference type="Gene3D" id="3.40.50.10810">
    <property type="entry name" value="Tandem AAA-ATPase domain"/>
    <property type="match status" value="1"/>
</dbReference>
<feature type="domain" description="Helicase ATP-binding" evidence="5">
    <location>
        <begin position="65"/>
        <end position="219"/>
    </location>
</feature>
<gene>
    <name evidence="7" type="ORF">FLK61_29890</name>
</gene>
<dbReference type="EMBL" id="CP041372">
    <property type="protein sequence ID" value="QKS70937.1"/>
    <property type="molecule type" value="Genomic_DNA"/>
</dbReference>
<dbReference type="InterPro" id="IPR000330">
    <property type="entry name" value="SNF2_N"/>
</dbReference>
<sequence length="529" mass="60867">MIDVLLKDSLSEKLTDQHPITTWDQFTLAYDINEALHNLPFDGIVSLSHLPNVTLHDYQLDACKRVLFELNGSALLADEVGLGKTIEAGLILKEYMHRNIVKKVLILCPASLVSQWGEELRTKFLLPAYEKRKGVDWETYDIIISSMELAKREPNREAILAINYDMIIIDEAHKLKNHQSRNHQFVQQLKKKFCLLLTATPMQNKVKELIHLVSILRPGLLSASHEKSLTDDQMKALVKSVMIRTRRKDTSIEWPKRIVSTTLIDFSPEETQVYEKLDDLQAVNSLLSLTLRREWCSSKFAALTTMVKALKEEKLEDTGDLQELLAAMQQVDHHAKAKEVLNQIKSWGSDKVLIFTEYRATQLYLQAFLTQAGYICVPFRGGFKRGKKEWMKQVFKDRAQIMIATEAGNEGVNLQFCNRLINYDLPWNPMRIEQRIGRLHRHGQSKDVTVVHVAVKETIEDHLLSLLYKKIGLFEGVVGEVDTILEDVARTDIESYMTQTFTKKRSTSEIKLRLEHLSHLLEEERHDAN</sequence>
<dbReference type="SMART" id="SM00490">
    <property type="entry name" value="HELICc"/>
    <property type="match status" value="1"/>
</dbReference>
<dbReference type="AlphaFoldDB" id="A0A859FCZ7"/>
<dbReference type="SUPFAM" id="SSF52540">
    <property type="entry name" value="P-loop containing nucleoside triphosphate hydrolases"/>
    <property type="match status" value="2"/>
</dbReference>
<dbReference type="Gene3D" id="3.40.50.300">
    <property type="entry name" value="P-loop containing nucleotide triphosphate hydrolases"/>
    <property type="match status" value="1"/>
</dbReference>
<proteinExistence type="predicted"/>
<evidence type="ECO:0000313" key="7">
    <source>
        <dbReference type="EMBL" id="QKS70937.1"/>
    </source>
</evidence>
<dbReference type="RefSeq" id="WP_176008974.1">
    <property type="nucleotide sequence ID" value="NZ_CP041372.2"/>
</dbReference>
<dbReference type="Pfam" id="PF00176">
    <property type="entry name" value="SNF2-rel_dom"/>
    <property type="match status" value="1"/>
</dbReference>
<dbReference type="GO" id="GO:0016787">
    <property type="term" value="F:hydrolase activity"/>
    <property type="evidence" value="ECO:0007669"/>
    <property type="project" value="UniProtKB-KW"/>
</dbReference>
<name>A0A859FCZ7_9BACI</name>
<evidence type="ECO:0000256" key="2">
    <source>
        <dbReference type="ARBA" id="ARBA00022801"/>
    </source>
</evidence>
<protein>
    <submittedName>
        <fullName evidence="7">DEAD/DEAH box helicase</fullName>
    </submittedName>
</protein>
<evidence type="ECO:0000259" key="6">
    <source>
        <dbReference type="PROSITE" id="PS51194"/>
    </source>
</evidence>
<dbReference type="PROSITE" id="PS51194">
    <property type="entry name" value="HELICASE_CTER"/>
    <property type="match status" value="1"/>
</dbReference>
<keyword evidence="1" id="KW-0547">Nucleotide-binding</keyword>
<keyword evidence="4" id="KW-0067">ATP-binding</keyword>
<dbReference type="InterPro" id="IPR057342">
    <property type="entry name" value="DEXDc_RapA"/>
</dbReference>
<dbReference type="Proteomes" id="UP000318138">
    <property type="component" value="Chromosome"/>
</dbReference>
<dbReference type="InterPro" id="IPR027417">
    <property type="entry name" value="P-loop_NTPase"/>
</dbReference>
<keyword evidence="3 7" id="KW-0347">Helicase</keyword>
<evidence type="ECO:0000256" key="1">
    <source>
        <dbReference type="ARBA" id="ARBA00022741"/>
    </source>
</evidence>
<keyword evidence="8" id="KW-1185">Reference proteome</keyword>
<dbReference type="InterPro" id="IPR014001">
    <property type="entry name" value="Helicase_ATP-bd"/>
</dbReference>
<organism evidence="7 8">
    <name type="scientific">Paenalkalicoccus suaedae</name>
    <dbReference type="NCBI Taxonomy" id="2592382"/>
    <lineage>
        <taxon>Bacteria</taxon>
        <taxon>Bacillati</taxon>
        <taxon>Bacillota</taxon>
        <taxon>Bacilli</taxon>
        <taxon>Bacillales</taxon>
        <taxon>Bacillaceae</taxon>
        <taxon>Paenalkalicoccus</taxon>
    </lineage>
</organism>
<dbReference type="GO" id="GO:0004386">
    <property type="term" value="F:helicase activity"/>
    <property type="evidence" value="ECO:0007669"/>
    <property type="project" value="UniProtKB-KW"/>
</dbReference>
<dbReference type="Pfam" id="PF00271">
    <property type="entry name" value="Helicase_C"/>
    <property type="match status" value="1"/>
</dbReference>
<dbReference type="CDD" id="cd18011">
    <property type="entry name" value="DEXDc_RapA"/>
    <property type="match status" value="1"/>
</dbReference>
<dbReference type="PANTHER" id="PTHR10799">
    <property type="entry name" value="SNF2/RAD54 HELICASE FAMILY"/>
    <property type="match status" value="1"/>
</dbReference>
<dbReference type="CDD" id="cd18793">
    <property type="entry name" value="SF2_C_SNF"/>
    <property type="match status" value="1"/>
</dbReference>
<evidence type="ECO:0000259" key="5">
    <source>
        <dbReference type="PROSITE" id="PS51192"/>
    </source>
</evidence>
<dbReference type="InterPro" id="IPR049730">
    <property type="entry name" value="SNF2/RAD54-like_C"/>
</dbReference>
<feature type="domain" description="Helicase C-terminal" evidence="6">
    <location>
        <begin position="336"/>
        <end position="489"/>
    </location>
</feature>
<dbReference type="InterPro" id="IPR001650">
    <property type="entry name" value="Helicase_C-like"/>
</dbReference>
<evidence type="ECO:0000256" key="4">
    <source>
        <dbReference type="ARBA" id="ARBA00022840"/>
    </source>
</evidence>
<dbReference type="PROSITE" id="PS51192">
    <property type="entry name" value="HELICASE_ATP_BIND_1"/>
    <property type="match status" value="1"/>
</dbReference>
<dbReference type="SMART" id="SM00487">
    <property type="entry name" value="DEXDc"/>
    <property type="match status" value="1"/>
</dbReference>
<accession>A0A859FCZ7</accession>
<dbReference type="KEGG" id="psua:FLK61_29890"/>
<keyword evidence="2" id="KW-0378">Hydrolase</keyword>
<evidence type="ECO:0000313" key="8">
    <source>
        <dbReference type="Proteomes" id="UP000318138"/>
    </source>
</evidence>
<dbReference type="InterPro" id="IPR038718">
    <property type="entry name" value="SNF2-like_sf"/>
</dbReference>
<dbReference type="GO" id="GO:0005524">
    <property type="term" value="F:ATP binding"/>
    <property type="evidence" value="ECO:0007669"/>
    <property type="project" value="UniProtKB-KW"/>
</dbReference>